<reference evidence="3" key="1">
    <citation type="submission" date="2017-01" db="EMBL/GenBank/DDBJ databases">
        <authorList>
            <person name="Varghese N."/>
            <person name="Submissions S."/>
        </authorList>
    </citation>
    <scope>NUCLEOTIDE SEQUENCE [LARGE SCALE GENOMIC DNA]</scope>
    <source>
        <strain evidence="3">ATCC 12950</strain>
    </source>
</reference>
<evidence type="ECO:0000256" key="1">
    <source>
        <dbReference type="SAM" id="MobiDB-lite"/>
    </source>
</evidence>
<protein>
    <submittedName>
        <fullName evidence="2">Uncharacterized protein</fullName>
    </submittedName>
</protein>
<proteinExistence type="predicted"/>
<name>A0A1N7H3Q8_9ACTN</name>
<feature type="region of interest" description="Disordered" evidence="1">
    <location>
        <begin position="1"/>
        <end position="55"/>
    </location>
</feature>
<gene>
    <name evidence="2" type="ORF">SAMN05421833_13640</name>
</gene>
<dbReference type="EMBL" id="FTNI01000036">
    <property type="protein sequence ID" value="SIS19390.1"/>
    <property type="molecule type" value="Genomic_DNA"/>
</dbReference>
<keyword evidence="3" id="KW-1185">Reference proteome</keyword>
<dbReference type="Proteomes" id="UP000186096">
    <property type="component" value="Unassembled WGS sequence"/>
</dbReference>
<evidence type="ECO:0000313" key="2">
    <source>
        <dbReference type="EMBL" id="SIS19390.1"/>
    </source>
</evidence>
<sequence>MEGPYGPGMAFIEKITRRPDPTAGGGRCHDDRPGRAFEPAGGDHLAGARTEEAGL</sequence>
<accession>A0A1N7H3Q8</accession>
<organism evidence="2 3">
    <name type="scientific">Microbispora rosea</name>
    <dbReference type="NCBI Taxonomy" id="58117"/>
    <lineage>
        <taxon>Bacteria</taxon>
        <taxon>Bacillati</taxon>
        <taxon>Actinomycetota</taxon>
        <taxon>Actinomycetes</taxon>
        <taxon>Streptosporangiales</taxon>
        <taxon>Streptosporangiaceae</taxon>
        <taxon>Microbispora</taxon>
    </lineage>
</organism>
<evidence type="ECO:0000313" key="3">
    <source>
        <dbReference type="Proteomes" id="UP000186096"/>
    </source>
</evidence>
<dbReference type="STRING" id="58117.SAMN05421833_13640"/>
<dbReference type="AlphaFoldDB" id="A0A1N7H3Q8"/>